<gene>
    <name evidence="2" type="ORF">QTL97_16675</name>
</gene>
<evidence type="ECO:0000313" key="2">
    <source>
        <dbReference type="EMBL" id="MDW0118563.1"/>
    </source>
</evidence>
<keyword evidence="3" id="KW-1185">Reference proteome</keyword>
<evidence type="ECO:0000313" key="3">
    <source>
        <dbReference type="Proteomes" id="UP001271648"/>
    </source>
</evidence>
<dbReference type="RefSeq" id="WP_317941287.1">
    <property type="nucleotide sequence ID" value="NZ_JAUBDJ010000014.1"/>
</dbReference>
<dbReference type="Proteomes" id="UP001271648">
    <property type="component" value="Unassembled WGS sequence"/>
</dbReference>
<name>A0AAW9AH91_9BACL</name>
<keyword evidence="1" id="KW-1133">Transmembrane helix</keyword>
<protein>
    <recommendedName>
        <fullName evidence="4">Lipoprotein</fullName>
    </recommendedName>
</protein>
<sequence>MAEQKRNKRLNTSALGFVLLIGIFIFKSFIWDEYIVNNTASAALDDVEGQPGVGFVINKNQEIAIKPYEEGFNVYAVSKGFWGWSVTDELSISDKQNKSFEITERTLQFKDNKSLYLVFVMDKDNYFNTVIAHSSNSGPIHLNRLASDNGFLFYHYSEEPFKDLIYEGTTFDGKVKKIN</sequence>
<keyword evidence="1" id="KW-0812">Transmembrane</keyword>
<accession>A0AAW9AH91</accession>
<feature type="transmembrane region" description="Helical" evidence="1">
    <location>
        <begin position="12"/>
        <end position="31"/>
    </location>
</feature>
<reference evidence="2 3" key="1">
    <citation type="submission" date="2023-06" db="EMBL/GenBank/DDBJ databases">
        <title>Sporosarcina sp. nov., isolated from Korean traditional fermented seafood 'Jeotgal'.</title>
        <authorList>
            <person name="Yang A.I."/>
            <person name="Shin N.-R."/>
        </authorList>
    </citation>
    <scope>NUCLEOTIDE SEQUENCE [LARGE SCALE GENOMIC DNA]</scope>
    <source>
        <strain evidence="2 3">KCTC43456</strain>
    </source>
</reference>
<comment type="caution">
    <text evidence="2">The sequence shown here is derived from an EMBL/GenBank/DDBJ whole genome shotgun (WGS) entry which is preliminary data.</text>
</comment>
<evidence type="ECO:0000256" key="1">
    <source>
        <dbReference type="SAM" id="Phobius"/>
    </source>
</evidence>
<dbReference type="EMBL" id="JAUBDJ010000014">
    <property type="protein sequence ID" value="MDW0118563.1"/>
    <property type="molecule type" value="Genomic_DNA"/>
</dbReference>
<evidence type="ECO:0008006" key="4">
    <source>
        <dbReference type="Google" id="ProtNLM"/>
    </source>
</evidence>
<dbReference type="AlphaFoldDB" id="A0AAW9AH91"/>
<proteinExistence type="predicted"/>
<organism evidence="2 3">
    <name type="scientific">Sporosarcina thermotolerans</name>
    <dbReference type="NCBI Taxonomy" id="633404"/>
    <lineage>
        <taxon>Bacteria</taxon>
        <taxon>Bacillati</taxon>
        <taxon>Bacillota</taxon>
        <taxon>Bacilli</taxon>
        <taxon>Bacillales</taxon>
        <taxon>Caryophanaceae</taxon>
        <taxon>Sporosarcina</taxon>
    </lineage>
</organism>
<keyword evidence="1" id="KW-0472">Membrane</keyword>